<dbReference type="Proteomes" id="UP000192578">
    <property type="component" value="Unassembled WGS sequence"/>
</dbReference>
<name>A0A9X6RLE3_HYPEX</name>
<gene>
    <name evidence="1" type="ORF">BV898_16736</name>
</gene>
<organism evidence="1 2">
    <name type="scientific">Hypsibius exemplaris</name>
    <name type="common">Freshwater tardigrade</name>
    <dbReference type="NCBI Taxonomy" id="2072580"/>
    <lineage>
        <taxon>Eukaryota</taxon>
        <taxon>Metazoa</taxon>
        <taxon>Ecdysozoa</taxon>
        <taxon>Tardigrada</taxon>
        <taxon>Eutardigrada</taxon>
        <taxon>Parachela</taxon>
        <taxon>Hypsibioidea</taxon>
        <taxon>Hypsibiidae</taxon>
        <taxon>Hypsibius</taxon>
    </lineage>
</organism>
<proteinExistence type="predicted"/>
<dbReference type="Gene3D" id="3.10.100.10">
    <property type="entry name" value="Mannose-Binding Protein A, subunit A"/>
    <property type="match status" value="1"/>
</dbReference>
<dbReference type="AlphaFoldDB" id="A0A9X6RLE3"/>
<dbReference type="SUPFAM" id="SSF56436">
    <property type="entry name" value="C-type lectin-like"/>
    <property type="match status" value="1"/>
</dbReference>
<protein>
    <recommendedName>
        <fullName evidence="3">C-type lectin domain-containing protein</fullName>
    </recommendedName>
</protein>
<evidence type="ECO:0000313" key="1">
    <source>
        <dbReference type="EMBL" id="OWA52278.1"/>
    </source>
</evidence>
<evidence type="ECO:0000313" key="2">
    <source>
        <dbReference type="Proteomes" id="UP000192578"/>
    </source>
</evidence>
<sequence length="139" mass="15697">MGSSFRAAPTAVDTNYDDSHNDPACGAGWFRYGDNCYRVHEDEAPWRLAKQTCQSADPSADLLWMTTKAEQQFIRSTAMRSAMRSPMRQCHAQSHAQCMRSAMRSAMRSPMRSAMRSPMRSPMRSAMRSSHAQCHAQCQ</sequence>
<accession>A0A9X6RLE3</accession>
<evidence type="ECO:0008006" key="3">
    <source>
        <dbReference type="Google" id="ProtNLM"/>
    </source>
</evidence>
<comment type="caution">
    <text evidence="1">The sequence shown here is derived from an EMBL/GenBank/DDBJ whole genome shotgun (WGS) entry which is preliminary data.</text>
</comment>
<dbReference type="InterPro" id="IPR016187">
    <property type="entry name" value="CTDL_fold"/>
</dbReference>
<dbReference type="EMBL" id="MTYJ01000260">
    <property type="protein sequence ID" value="OWA52278.1"/>
    <property type="molecule type" value="Genomic_DNA"/>
</dbReference>
<dbReference type="OrthoDB" id="6356110at2759"/>
<dbReference type="InterPro" id="IPR016186">
    <property type="entry name" value="C-type_lectin-like/link_sf"/>
</dbReference>
<reference evidence="2" key="1">
    <citation type="submission" date="2017-01" db="EMBL/GenBank/DDBJ databases">
        <title>Comparative genomics of anhydrobiosis in the tardigrade Hypsibius dujardini.</title>
        <authorList>
            <person name="Yoshida Y."/>
            <person name="Koutsovoulos G."/>
            <person name="Laetsch D."/>
            <person name="Stevens L."/>
            <person name="Kumar S."/>
            <person name="Horikawa D."/>
            <person name="Ishino K."/>
            <person name="Komine S."/>
            <person name="Tomita M."/>
            <person name="Blaxter M."/>
            <person name="Arakawa K."/>
        </authorList>
    </citation>
    <scope>NUCLEOTIDE SEQUENCE [LARGE SCALE GENOMIC DNA]</scope>
    <source>
        <strain evidence="2">Z151</strain>
    </source>
</reference>
<keyword evidence="2" id="KW-1185">Reference proteome</keyword>